<dbReference type="EMBL" id="PIPW01000001">
    <property type="protein sequence ID" value="RUO54586.1"/>
    <property type="molecule type" value="Genomic_DNA"/>
</dbReference>
<organism evidence="5 6">
    <name type="scientific">Pseudidiomarina halophila</name>
    <dbReference type="NCBI Taxonomy" id="1449799"/>
    <lineage>
        <taxon>Bacteria</taxon>
        <taxon>Pseudomonadati</taxon>
        <taxon>Pseudomonadota</taxon>
        <taxon>Gammaproteobacteria</taxon>
        <taxon>Alteromonadales</taxon>
        <taxon>Idiomarinaceae</taxon>
        <taxon>Pseudidiomarina</taxon>
    </lineage>
</organism>
<dbReference type="Proteomes" id="UP000287198">
    <property type="component" value="Unassembled WGS sequence"/>
</dbReference>
<dbReference type="AlphaFoldDB" id="A0A432Y0X0"/>
<accession>A0A432Y0X0</accession>
<dbReference type="InterPro" id="IPR036069">
    <property type="entry name" value="DUF34/NIF3_sf"/>
</dbReference>
<comment type="similarity">
    <text evidence="1">Belongs to the GTP cyclohydrolase I type 2/NIF3 family.</text>
</comment>
<dbReference type="PANTHER" id="PTHR13799:SF14">
    <property type="entry name" value="GTP CYCLOHYDROLASE 1 TYPE 2 HOMOLOG"/>
    <property type="match status" value="1"/>
</dbReference>
<gene>
    <name evidence="5" type="ORF">CWI69_04030</name>
</gene>
<dbReference type="Pfam" id="PF01784">
    <property type="entry name" value="DUF34_NIF3"/>
    <property type="match status" value="1"/>
</dbReference>
<reference evidence="6" key="1">
    <citation type="journal article" date="2018" name="Front. Microbiol.">
        <title>Genome-Based Analysis Reveals the Taxonomy and Diversity of the Family Idiomarinaceae.</title>
        <authorList>
            <person name="Liu Y."/>
            <person name="Lai Q."/>
            <person name="Shao Z."/>
        </authorList>
    </citation>
    <scope>NUCLEOTIDE SEQUENCE [LARGE SCALE GENOMIC DNA]</scope>
    <source>
        <strain evidence="6">BH195</strain>
    </source>
</reference>
<dbReference type="InterPro" id="IPR002678">
    <property type="entry name" value="DUF34/NIF3"/>
</dbReference>
<evidence type="ECO:0000256" key="3">
    <source>
        <dbReference type="ARBA" id="ARBA00022723"/>
    </source>
</evidence>
<feature type="binding site" evidence="4">
    <location>
        <position position="72"/>
    </location>
    <ligand>
        <name>a divalent metal cation</name>
        <dbReference type="ChEBI" id="CHEBI:60240"/>
        <label>1</label>
    </ligand>
</feature>
<name>A0A432Y0X0_9GAMM</name>
<dbReference type="FunFam" id="3.40.1390.30:FF:000002">
    <property type="entry name" value="Nif3-like dinuclear metal center protein"/>
    <property type="match status" value="1"/>
</dbReference>
<dbReference type="Gene3D" id="3.40.1390.30">
    <property type="entry name" value="NIF3 (NGG1p interacting factor 3)-like"/>
    <property type="match status" value="2"/>
</dbReference>
<sequence length="260" mass="29129">MLKREVKLVEREQLEAYLRQFLATDKISDYCPNGLQVEGRDQIQKIVTGVTACQELLERAVMVDADAVLVHHGYFWKGEPQPVKGMKKRRLQTLLRHDLNLFAYHLPLDVHPRLGNNAQLARLMDWPDPSVLSEIEPEGVVMYTELSHDETVEQVATQLETRLGRSLVCAVHEPAQKIRRIAWCTGGGQGFIDAAAQADCDLFITGEVSEPTVHSAREQGIAFFAAGHHATERYGIQALGEHLAEKFGLDHQFIDVDSPA</sequence>
<feature type="binding site" evidence="4">
    <location>
        <position position="71"/>
    </location>
    <ligand>
        <name>a divalent metal cation</name>
        <dbReference type="ChEBI" id="CHEBI:60240"/>
        <label>1</label>
    </ligand>
</feature>
<evidence type="ECO:0000256" key="4">
    <source>
        <dbReference type="PIRSR" id="PIRSR602678-1"/>
    </source>
</evidence>
<dbReference type="NCBIfam" id="TIGR00486">
    <property type="entry name" value="YbgI_SA1388"/>
    <property type="match status" value="1"/>
</dbReference>
<dbReference type="GO" id="GO:0005737">
    <property type="term" value="C:cytoplasm"/>
    <property type="evidence" value="ECO:0007669"/>
    <property type="project" value="TreeGrafter"/>
</dbReference>
<comment type="caution">
    <text evidence="5">The sequence shown here is derived from an EMBL/GenBank/DDBJ whole genome shotgun (WGS) entry which is preliminary data.</text>
</comment>
<dbReference type="RefSeq" id="WP_126762096.1">
    <property type="nucleotide sequence ID" value="NZ_JBHLTZ010000004.1"/>
</dbReference>
<feature type="binding site" evidence="4">
    <location>
        <position position="232"/>
    </location>
    <ligand>
        <name>a divalent metal cation</name>
        <dbReference type="ChEBI" id="CHEBI:60240"/>
        <label>1</label>
    </ligand>
</feature>
<keyword evidence="6" id="KW-1185">Reference proteome</keyword>
<dbReference type="PANTHER" id="PTHR13799">
    <property type="entry name" value="NGG1 INTERACTING FACTOR 3"/>
    <property type="match status" value="1"/>
</dbReference>
<feature type="binding site" evidence="4">
    <location>
        <position position="228"/>
    </location>
    <ligand>
        <name>a divalent metal cation</name>
        <dbReference type="ChEBI" id="CHEBI:60240"/>
        <label>1</label>
    </ligand>
</feature>
<keyword evidence="3 4" id="KW-0479">Metal-binding</keyword>
<protein>
    <recommendedName>
        <fullName evidence="2">GTP cyclohydrolase 1 type 2 homolog</fullName>
    </recommendedName>
</protein>
<dbReference type="SUPFAM" id="SSF102705">
    <property type="entry name" value="NIF3 (NGG1p interacting factor 3)-like"/>
    <property type="match status" value="1"/>
</dbReference>
<evidence type="ECO:0000256" key="2">
    <source>
        <dbReference type="ARBA" id="ARBA00022112"/>
    </source>
</evidence>
<evidence type="ECO:0000313" key="6">
    <source>
        <dbReference type="Proteomes" id="UP000287198"/>
    </source>
</evidence>
<proteinExistence type="inferred from homology"/>
<evidence type="ECO:0000313" key="5">
    <source>
        <dbReference type="EMBL" id="RUO54586.1"/>
    </source>
</evidence>
<evidence type="ECO:0000256" key="1">
    <source>
        <dbReference type="ARBA" id="ARBA00006964"/>
    </source>
</evidence>
<dbReference type="OrthoDB" id="9800881at2"/>
<feature type="binding site" evidence="4">
    <location>
        <position position="109"/>
    </location>
    <ligand>
        <name>a divalent metal cation</name>
        <dbReference type="ChEBI" id="CHEBI:60240"/>
        <label>1</label>
    </ligand>
</feature>
<dbReference type="GO" id="GO:0046872">
    <property type="term" value="F:metal ion binding"/>
    <property type="evidence" value="ECO:0007669"/>
    <property type="project" value="UniProtKB-KW"/>
</dbReference>